<proteinExistence type="predicted"/>
<reference evidence="1" key="1">
    <citation type="submission" date="2013-07" db="EMBL/GenBank/DDBJ databases">
        <title>The genome of Eucalyptus grandis.</title>
        <authorList>
            <person name="Schmutz J."/>
            <person name="Hayes R."/>
            <person name="Myburg A."/>
            <person name="Tuskan G."/>
            <person name="Grattapaglia D."/>
            <person name="Rokhsar D.S."/>
        </authorList>
    </citation>
    <scope>NUCLEOTIDE SEQUENCE</scope>
    <source>
        <tissue evidence="1">Leaf extractions</tissue>
    </source>
</reference>
<sequence length="93" mass="10698">MSFIIGQNLNQLKHDHGATTIFSAADCHVIGGLRYDLEVNKLVFFFLIVGRRERRFSCDFSSPLATDLAHRQPKPFAGSSERFEFFNYKNIKN</sequence>
<dbReference type="AlphaFoldDB" id="A0A059CTP0"/>
<name>A0A059CTP0_EUCGR</name>
<accession>A0A059CTP0</accession>
<gene>
    <name evidence="1" type="ORF">EUGRSUZ_C03113</name>
</gene>
<dbReference type="EMBL" id="KK198755">
    <property type="protein sequence ID" value="KCW81752.1"/>
    <property type="molecule type" value="Genomic_DNA"/>
</dbReference>
<evidence type="ECO:0000313" key="1">
    <source>
        <dbReference type="EMBL" id="KCW81752.1"/>
    </source>
</evidence>
<dbReference type="InParanoid" id="A0A059CTP0"/>
<dbReference type="Gramene" id="KCW81752">
    <property type="protein sequence ID" value="KCW81752"/>
    <property type="gene ID" value="EUGRSUZ_C03113"/>
</dbReference>
<protein>
    <submittedName>
        <fullName evidence="1">Uncharacterized protein</fullName>
    </submittedName>
</protein>
<organism evidence="1">
    <name type="scientific">Eucalyptus grandis</name>
    <name type="common">Flooded gum</name>
    <dbReference type="NCBI Taxonomy" id="71139"/>
    <lineage>
        <taxon>Eukaryota</taxon>
        <taxon>Viridiplantae</taxon>
        <taxon>Streptophyta</taxon>
        <taxon>Embryophyta</taxon>
        <taxon>Tracheophyta</taxon>
        <taxon>Spermatophyta</taxon>
        <taxon>Magnoliopsida</taxon>
        <taxon>eudicotyledons</taxon>
        <taxon>Gunneridae</taxon>
        <taxon>Pentapetalae</taxon>
        <taxon>rosids</taxon>
        <taxon>malvids</taxon>
        <taxon>Myrtales</taxon>
        <taxon>Myrtaceae</taxon>
        <taxon>Myrtoideae</taxon>
        <taxon>Eucalypteae</taxon>
        <taxon>Eucalyptus</taxon>
    </lineage>
</organism>